<organism evidence="2 3">
    <name type="scientific">Chryseobacterium glaciei</name>
    <dbReference type="NCBI Taxonomy" id="1685010"/>
    <lineage>
        <taxon>Bacteria</taxon>
        <taxon>Pseudomonadati</taxon>
        <taxon>Bacteroidota</taxon>
        <taxon>Flavobacteriia</taxon>
        <taxon>Flavobacteriales</taxon>
        <taxon>Weeksellaceae</taxon>
        <taxon>Chryseobacterium group</taxon>
        <taxon>Chryseobacterium</taxon>
    </lineage>
</organism>
<dbReference type="AlphaFoldDB" id="A0A172XWW9"/>
<evidence type="ECO:0000256" key="1">
    <source>
        <dbReference type="SAM" id="SignalP"/>
    </source>
</evidence>
<keyword evidence="1" id="KW-0732">Signal</keyword>
<dbReference type="KEGG" id="chh:A0O34_12690"/>
<dbReference type="RefSeq" id="WP_066755155.1">
    <property type="nucleotide sequence ID" value="NZ_CP015199.1"/>
</dbReference>
<evidence type="ECO:0000313" key="2">
    <source>
        <dbReference type="EMBL" id="ANF51315.1"/>
    </source>
</evidence>
<evidence type="ECO:0000313" key="3">
    <source>
        <dbReference type="Proteomes" id="UP000077824"/>
    </source>
</evidence>
<evidence type="ECO:0008006" key="4">
    <source>
        <dbReference type="Google" id="ProtNLM"/>
    </source>
</evidence>
<name>A0A172XWW9_9FLAO</name>
<proteinExistence type="predicted"/>
<dbReference type="EMBL" id="CP015199">
    <property type="protein sequence ID" value="ANF51315.1"/>
    <property type="molecule type" value="Genomic_DNA"/>
</dbReference>
<gene>
    <name evidence="2" type="ORF">A0O34_12690</name>
</gene>
<sequence length="228" mass="26442">MNHRFLLFFIVLMISSVSVQKMNAQEKKPLMNGNILTEVKNIQKRFSDSVRRYDYKKDEVLYGQKYRFFYGEKLDNLKKLYQKIYDKEVMIGKIDPNISFKTTSGIQAENNVPQTGITPPEQVKNNYINIAEVENFQQLGELKKRLTADFPVYLIEDLDGGTYRCNLNFVIDIDGKFKNVKYKGASDTEFGIISALFLYAIGGLEKPLIYNQKTIVQNFAQPIVLRFE</sequence>
<feature type="signal peptide" evidence="1">
    <location>
        <begin position="1"/>
        <end position="24"/>
    </location>
</feature>
<keyword evidence="3" id="KW-1185">Reference proteome</keyword>
<dbReference type="OrthoDB" id="1242408at2"/>
<feature type="chain" id="PRO_5008003966" description="TonB C-terminal domain-containing protein" evidence="1">
    <location>
        <begin position="25"/>
        <end position="228"/>
    </location>
</feature>
<reference evidence="2 3" key="1">
    <citation type="submission" date="2016-04" db="EMBL/GenBank/DDBJ databases">
        <title>Complete Genome Sequence of Chryseobacterium sp. IHBB 10212.</title>
        <authorList>
            <person name="Pal M."/>
            <person name="Swarnkar M.K."/>
            <person name="Kaushal K."/>
            <person name="Chhibber S."/>
            <person name="Singh A.K."/>
            <person name="Gulati A."/>
        </authorList>
    </citation>
    <scope>NUCLEOTIDE SEQUENCE [LARGE SCALE GENOMIC DNA]</scope>
    <source>
        <strain evidence="2 3">IHBB 10212</strain>
    </source>
</reference>
<protein>
    <recommendedName>
        <fullName evidence="4">TonB C-terminal domain-containing protein</fullName>
    </recommendedName>
</protein>
<dbReference type="Proteomes" id="UP000077824">
    <property type="component" value="Chromosome"/>
</dbReference>
<accession>A0A172XWW9</accession>
<dbReference type="STRING" id="1685010.A0O34_12690"/>